<comment type="caution">
    <text evidence="2">The sequence shown here is derived from an EMBL/GenBank/DDBJ whole genome shotgun (WGS) entry which is preliminary data.</text>
</comment>
<feature type="domain" description="Mannosyl-glycoprotein endo-beta-N-acetylglucosamidase-like" evidence="1">
    <location>
        <begin position="12"/>
        <end position="121"/>
    </location>
</feature>
<dbReference type="Gene3D" id="1.10.530.10">
    <property type="match status" value="1"/>
</dbReference>
<reference evidence="2" key="1">
    <citation type="submission" date="2021-04" db="EMBL/GenBank/DDBJ databases">
        <title>Sinoanaerobacter chloroacetimidivorans sp. nov., an obligate anaerobic bacterium isolated from anaerobic sludge.</title>
        <authorList>
            <person name="Bao Y."/>
        </authorList>
    </citation>
    <scope>NUCLEOTIDE SEQUENCE</scope>
    <source>
        <strain evidence="2">BAD-6</strain>
    </source>
</reference>
<dbReference type="RefSeq" id="WP_227016712.1">
    <property type="nucleotide sequence ID" value="NZ_JAGSND010000001.1"/>
</dbReference>
<dbReference type="Proteomes" id="UP000675664">
    <property type="component" value="Unassembled WGS sequence"/>
</dbReference>
<evidence type="ECO:0000313" key="3">
    <source>
        <dbReference type="Proteomes" id="UP000675664"/>
    </source>
</evidence>
<dbReference type="GO" id="GO:0004040">
    <property type="term" value="F:amidase activity"/>
    <property type="evidence" value="ECO:0007669"/>
    <property type="project" value="InterPro"/>
</dbReference>
<gene>
    <name evidence="2" type="ORF">KCX82_01745</name>
</gene>
<keyword evidence="3" id="KW-1185">Reference proteome</keyword>
<sequence length="188" mass="20441">MDSTLTPSQKWAPYAYSAGTQLGIDPAFVLAQWLYETGNGTNLGSKKYNNLAGIKSSPNASKGIFDPSDSIHAGYTNLSAFTQDYVKVMNLSYYRDFLKTARSSSDPKTLLKAMNASPWAEADYNTSGFMKYYNEAAKVMGSKSYSGIDLGSIGGDLLDNVNADSLLSILKDKWWMIAAGLVIIAILK</sequence>
<dbReference type="Pfam" id="PF01832">
    <property type="entry name" value="Glucosaminidase"/>
    <property type="match status" value="1"/>
</dbReference>
<dbReference type="EMBL" id="JAGSND010000001">
    <property type="protein sequence ID" value="MBR0596588.1"/>
    <property type="molecule type" value="Genomic_DNA"/>
</dbReference>
<protein>
    <submittedName>
        <fullName evidence="2">Glucosaminidase domain-containing protein</fullName>
    </submittedName>
</protein>
<dbReference type="AlphaFoldDB" id="A0A8J8AZJ2"/>
<reference evidence="2" key="2">
    <citation type="submission" date="2021-04" db="EMBL/GenBank/DDBJ databases">
        <authorList>
            <person name="Liu J."/>
        </authorList>
    </citation>
    <scope>NUCLEOTIDE SEQUENCE</scope>
    <source>
        <strain evidence="2">BAD-6</strain>
    </source>
</reference>
<dbReference type="InterPro" id="IPR002901">
    <property type="entry name" value="MGlyc_endo_b_GlcNAc-like_dom"/>
</dbReference>
<accession>A0A8J8AZJ2</accession>
<evidence type="ECO:0000313" key="2">
    <source>
        <dbReference type="EMBL" id="MBR0596588.1"/>
    </source>
</evidence>
<name>A0A8J8AZJ2_9FIRM</name>
<proteinExistence type="predicted"/>
<evidence type="ECO:0000259" key="1">
    <source>
        <dbReference type="Pfam" id="PF01832"/>
    </source>
</evidence>
<organism evidence="2 3">
    <name type="scientific">Sinanaerobacter chloroacetimidivorans</name>
    <dbReference type="NCBI Taxonomy" id="2818044"/>
    <lineage>
        <taxon>Bacteria</taxon>
        <taxon>Bacillati</taxon>
        <taxon>Bacillota</taxon>
        <taxon>Clostridia</taxon>
        <taxon>Peptostreptococcales</taxon>
        <taxon>Anaerovoracaceae</taxon>
        <taxon>Sinanaerobacter</taxon>
    </lineage>
</organism>